<accession>X1EAF4</accession>
<proteinExistence type="predicted"/>
<dbReference type="InterPro" id="IPR036390">
    <property type="entry name" value="WH_DNA-bd_sf"/>
</dbReference>
<dbReference type="InterPro" id="IPR015191">
    <property type="entry name" value="SelB_WHD4"/>
</dbReference>
<dbReference type="AlphaFoldDB" id="X1EAF4"/>
<dbReference type="SUPFAM" id="SSF46785">
    <property type="entry name" value="Winged helix' DNA-binding domain"/>
    <property type="match status" value="1"/>
</dbReference>
<reference evidence="2" key="1">
    <citation type="journal article" date="2014" name="Front. Microbiol.">
        <title>High frequency of phylogenetically diverse reductive dehalogenase-homologous genes in deep subseafloor sedimentary metagenomes.</title>
        <authorList>
            <person name="Kawai M."/>
            <person name="Futagami T."/>
            <person name="Toyoda A."/>
            <person name="Takaki Y."/>
            <person name="Nishi S."/>
            <person name="Hori S."/>
            <person name="Arai W."/>
            <person name="Tsubouchi T."/>
            <person name="Morono Y."/>
            <person name="Uchiyama I."/>
            <person name="Ito T."/>
            <person name="Fujiyama A."/>
            <person name="Inagaki F."/>
            <person name="Takami H."/>
        </authorList>
    </citation>
    <scope>NUCLEOTIDE SEQUENCE</scope>
    <source>
        <strain evidence="2">Expedition CK06-06</strain>
    </source>
</reference>
<comment type="caution">
    <text evidence="2">The sequence shown here is derived from an EMBL/GenBank/DDBJ whole genome shotgun (WGS) entry which is preliminary data.</text>
</comment>
<sequence length="74" mass="8834">MIKLKDGLFFATESFEKAKDKLIETINKNRKITLAKFRDVLKTSRKYSEALLEYFDKEGLTKRVEDYRILKKND</sequence>
<dbReference type="GO" id="GO:0003723">
    <property type="term" value="F:RNA binding"/>
    <property type="evidence" value="ECO:0007669"/>
    <property type="project" value="InterPro"/>
</dbReference>
<organism evidence="2">
    <name type="scientific">marine sediment metagenome</name>
    <dbReference type="NCBI Taxonomy" id="412755"/>
    <lineage>
        <taxon>unclassified sequences</taxon>
        <taxon>metagenomes</taxon>
        <taxon>ecological metagenomes</taxon>
    </lineage>
</organism>
<name>X1EAF4_9ZZZZ</name>
<evidence type="ECO:0000259" key="1">
    <source>
        <dbReference type="Pfam" id="PF09107"/>
    </source>
</evidence>
<dbReference type="GO" id="GO:0001514">
    <property type="term" value="P:selenocysteine incorporation"/>
    <property type="evidence" value="ECO:0007669"/>
    <property type="project" value="InterPro"/>
</dbReference>
<dbReference type="GO" id="GO:0005737">
    <property type="term" value="C:cytoplasm"/>
    <property type="evidence" value="ECO:0007669"/>
    <property type="project" value="InterPro"/>
</dbReference>
<evidence type="ECO:0000313" key="2">
    <source>
        <dbReference type="EMBL" id="GAH05648.1"/>
    </source>
</evidence>
<gene>
    <name evidence="2" type="ORF">S01H4_63764</name>
</gene>
<protein>
    <recommendedName>
        <fullName evidence="1">Elongation factor SelB fourth winged-helix domain-containing protein</fullName>
    </recommendedName>
</protein>
<dbReference type="InterPro" id="IPR036388">
    <property type="entry name" value="WH-like_DNA-bd_sf"/>
</dbReference>
<feature type="domain" description="Elongation factor SelB fourth winged-helix" evidence="1">
    <location>
        <begin position="26"/>
        <end position="70"/>
    </location>
</feature>
<dbReference type="Gene3D" id="1.10.10.10">
    <property type="entry name" value="Winged helix-like DNA-binding domain superfamily/Winged helix DNA-binding domain"/>
    <property type="match status" value="1"/>
</dbReference>
<dbReference type="GO" id="GO:0005525">
    <property type="term" value="F:GTP binding"/>
    <property type="evidence" value="ECO:0007669"/>
    <property type="project" value="InterPro"/>
</dbReference>
<dbReference type="EMBL" id="BART01038451">
    <property type="protein sequence ID" value="GAH05648.1"/>
    <property type="molecule type" value="Genomic_DNA"/>
</dbReference>
<dbReference type="Pfam" id="PF09107">
    <property type="entry name" value="WHD_3rd_SelB"/>
    <property type="match status" value="1"/>
</dbReference>
<dbReference type="GO" id="GO:0003746">
    <property type="term" value="F:translation elongation factor activity"/>
    <property type="evidence" value="ECO:0007669"/>
    <property type="project" value="InterPro"/>
</dbReference>